<dbReference type="Proteomes" id="UP000006038">
    <property type="component" value="Chromosome 1"/>
</dbReference>
<evidence type="ECO:0000313" key="2">
    <source>
        <dbReference type="EnsemblPlants" id="OB01G42660.1"/>
    </source>
</evidence>
<keyword evidence="3" id="KW-1185">Reference proteome</keyword>
<evidence type="ECO:0000256" key="1">
    <source>
        <dbReference type="SAM" id="SignalP"/>
    </source>
</evidence>
<dbReference type="HOGENOM" id="CLU_2642035_0_0_1"/>
<dbReference type="EnsemblPlants" id="OB01G42660.1">
    <property type="protein sequence ID" value="OB01G42660.1"/>
    <property type="gene ID" value="OB01G42660"/>
</dbReference>
<proteinExistence type="predicted"/>
<reference evidence="2" key="1">
    <citation type="journal article" date="2013" name="Nat. Commun.">
        <title>Whole-genome sequencing of Oryza brachyantha reveals mechanisms underlying Oryza genome evolution.</title>
        <authorList>
            <person name="Chen J."/>
            <person name="Huang Q."/>
            <person name="Gao D."/>
            <person name="Wang J."/>
            <person name="Lang Y."/>
            <person name="Liu T."/>
            <person name="Li B."/>
            <person name="Bai Z."/>
            <person name="Luis Goicoechea J."/>
            <person name="Liang C."/>
            <person name="Chen C."/>
            <person name="Zhang W."/>
            <person name="Sun S."/>
            <person name="Liao Y."/>
            <person name="Zhang X."/>
            <person name="Yang L."/>
            <person name="Song C."/>
            <person name="Wang M."/>
            <person name="Shi J."/>
            <person name="Liu G."/>
            <person name="Liu J."/>
            <person name="Zhou H."/>
            <person name="Zhou W."/>
            <person name="Yu Q."/>
            <person name="An N."/>
            <person name="Chen Y."/>
            <person name="Cai Q."/>
            <person name="Wang B."/>
            <person name="Liu B."/>
            <person name="Min J."/>
            <person name="Huang Y."/>
            <person name="Wu H."/>
            <person name="Li Z."/>
            <person name="Zhang Y."/>
            <person name="Yin Y."/>
            <person name="Song W."/>
            <person name="Jiang J."/>
            <person name="Jackson S.A."/>
            <person name="Wing R.A."/>
            <person name="Wang J."/>
            <person name="Chen M."/>
        </authorList>
    </citation>
    <scope>NUCLEOTIDE SEQUENCE [LARGE SCALE GENOMIC DNA]</scope>
    <source>
        <strain evidence="2">cv. IRGC 101232</strain>
    </source>
</reference>
<dbReference type="AlphaFoldDB" id="J3L4W0"/>
<evidence type="ECO:0008006" key="4">
    <source>
        <dbReference type="Google" id="ProtNLM"/>
    </source>
</evidence>
<feature type="chain" id="PRO_5003771932" description="Secreted protein" evidence="1">
    <location>
        <begin position="22"/>
        <end position="77"/>
    </location>
</feature>
<reference evidence="2" key="2">
    <citation type="submission" date="2013-04" db="UniProtKB">
        <authorList>
            <consortium name="EnsemblPlants"/>
        </authorList>
    </citation>
    <scope>IDENTIFICATION</scope>
</reference>
<accession>J3L4W0</accession>
<keyword evidence="1" id="KW-0732">Signal</keyword>
<feature type="signal peptide" evidence="1">
    <location>
        <begin position="1"/>
        <end position="21"/>
    </location>
</feature>
<dbReference type="Gramene" id="OB01G42660.1">
    <property type="protein sequence ID" value="OB01G42660.1"/>
    <property type="gene ID" value="OB01G42660"/>
</dbReference>
<evidence type="ECO:0000313" key="3">
    <source>
        <dbReference type="Proteomes" id="UP000006038"/>
    </source>
</evidence>
<sequence>MAYSFLCTCLLNACWSSSLYSRRPPPCLLPDASIVRNEIVQFFFLLTWRLTCEIYNHRVHVSATKLEKDYVSETLLL</sequence>
<name>J3L4W0_ORYBR</name>
<organism evidence="2">
    <name type="scientific">Oryza brachyantha</name>
    <name type="common">malo sina</name>
    <dbReference type="NCBI Taxonomy" id="4533"/>
    <lineage>
        <taxon>Eukaryota</taxon>
        <taxon>Viridiplantae</taxon>
        <taxon>Streptophyta</taxon>
        <taxon>Embryophyta</taxon>
        <taxon>Tracheophyta</taxon>
        <taxon>Spermatophyta</taxon>
        <taxon>Magnoliopsida</taxon>
        <taxon>Liliopsida</taxon>
        <taxon>Poales</taxon>
        <taxon>Poaceae</taxon>
        <taxon>BOP clade</taxon>
        <taxon>Oryzoideae</taxon>
        <taxon>Oryzeae</taxon>
        <taxon>Oryzinae</taxon>
        <taxon>Oryza</taxon>
    </lineage>
</organism>
<protein>
    <recommendedName>
        <fullName evidence="4">Secreted protein</fullName>
    </recommendedName>
</protein>